<dbReference type="Proteomes" id="UP000886520">
    <property type="component" value="Chromosome 20"/>
</dbReference>
<accession>A0A9D4Z768</accession>
<dbReference type="EMBL" id="JABFUD020000020">
    <property type="protein sequence ID" value="KAI5063999.1"/>
    <property type="molecule type" value="Genomic_DNA"/>
</dbReference>
<gene>
    <name evidence="1" type="ORF">GOP47_0020669</name>
</gene>
<organism evidence="1 2">
    <name type="scientific">Adiantum capillus-veneris</name>
    <name type="common">Maidenhair fern</name>
    <dbReference type="NCBI Taxonomy" id="13818"/>
    <lineage>
        <taxon>Eukaryota</taxon>
        <taxon>Viridiplantae</taxon>
        <taxon>Streptophyta</taxon>
        <taxon>Embryophyta</taxon>
        <taxon>Tracheophyta</taxon>
        <taxon>Polypodiopsida</taxon>
        <taxon>Polypodiidae</taxon>
        <taxon>Polypodiales</taxon>
        <taxon>Pteridineae</taxon>
        <taxon>Pteridaceae</taxon>
        <taxon>Vittarioideae</taxon>
        <taxon>Adiantum</taxon>
    </lineage>
</organism>
<dbReference type="AlphaFoldDB" id="A0A9D4Z768"/>
<reference evidence="1" key="1">
    <citation type="submission" date="2021-01" db="EMBL/GenBank/DDBJ databases">
        <title>Adiantum capillus-veneris genome.</title>
        <authorList>
            <person name="Fang Y."/>
            <person name="Liao Q."/>
        </authorList>
    </citation>
    <scope>NUCLEOTIDE SEQUENCE</scope>
    <source>
        <strain evidence="1">H3</strain>
        <tissue evidence="1">Leaf</tissue>
    </source>
</reference>
<protein>
    <submittedName>
        <fullName evidence="1">Uncharacterized protein</fullName>
    </submittedName>
</protein>
<evidence type="ECO:0000313" key="1">
    <source>
        <dbReference type="EMBL" id="KAI5063999.1"/>
    </source>
</evidence>
<evidence type="ECO:0000313" key="2">
    <source>
        <dbReference type="Proteomes" id="UP000886520"/>
    </source>
</evidence>
<name>A0A9D4Z768_ADICA</name>
<comment type="caution">
    <text evidence="1">The sequence shown here is derived from an EMBL/GenBank/DDBJ whole genome shotgun (WGS) entry which is preliminary data.</text>
</comment>
<sequence length="68" mass="7674">MHLGFLLQFVSTRQRCVRLATKITRRTRATGKEVRLVHLHGWKESIPCGTLPICLLSLSISLYVLPAS</sequence>
<proteinExistence type="predicted"/>
<keyword evidence="2" id="KW-1185">Reference proteome</keyword>